<evidence type="ECO:0000313" key="3">
    <source>
        <dbReference type="EMBL" id="EOS50173.1"/>
    </source>
</evidence>
<keyword evidence="1" id="KW-1133">Transmembrane helix</keyword>
<feature type="domain" description="Thoeris protein ThsB TIR-like" evidence="2">
    <location>
        <begin position="86"/>
        <end position="155"/>
    </location>
</feature>
<organism evidence="3 4">
    <name type="scientific">Adlercreutzia caecimuris B7</name>
    <dbReference type="NCBI Taxonomy" id="1235794"/>
    <lineage>
        <taxon>Bacteria</taxon>
        <taxon>Bacillati</taxon>
        <taxon>Actinomycetota</taxon>
        <taxon>Coriobacteriia</taxon>
        <taxon>Eggerthellales</taxon>
        <taxon>Eggerthellaceae</taxon>
        <taxon>Adlercreutzia</taxon>
    </lineage>
</organism>
<gene>
    <name evidence="3" type="ORF">C811_01796</name>
</gene>
<dbReference type="InterPro" id="IPR015032">
    <property type="entry name" value="ThsB__TIR-like_domain"/>
</dbReference>
<sequence length="473" mass="51928">MNRPLHHSLSPDGAVHCVRRGESLPEYEEPSSFTYAAFISYRHLPRDTEVAQQVQKAIETYRLPRGVVAKQPGDEGNSAARSIRSKTSSSLGKCFRDEDELAASPSLPDSIQEALAQSRSLIVVCSPETQESAWIQREIETFIALHGRERIICVLAAGSSEESIPPILKTRMMPDAAGIMREMPAEPLAADLRPESKNKRKAELLRIIAAVANCNYDDLRRRHRNRKRRLITAAAFAILALIALISVLVHQTARSSEEALIAESKYLAARSQEQLARGERLQAIQSALDALPSSEADRSRPLVPEAQEALENALLVYPDPDQTWRPLYAIDSDSDIVSVAHDVDGDWFATLNDSGLIEFRSLSKGALTATAHLGDYAEHPEELTPSEWSLEATGDRHLLLMSQQANGSMVCFDALTGTLVWEHEQVCADSFASAQDEDTFGLTTFMGDGNLDVAVIDAATSNVRECQSLDLGV</sequence>
<dbReference type="AlphaFoldDB" id="R9KV63"/>
<keyword evidence="4" id="KW-1185">Reference proteome</keyword>
<dbReference type="SUPFAM" id="SSF52200">
    <property type="entry name" value="Toll/Interleukin receptor TIR domain"/>
    <property type="match status" value="1"/>
</dbReference>
<dbReference type="Gene3D" id="3.40.50.10140">
    <property type="entry name" value="Toll/interleukin-1 receptor homology (TIR) domain"/>
    <property type="match status" value="1"/>
</dbReference>
<dbReference type="EMBL" id="ASSY01000009">
    <property type="protein sequence ID" value="EOS50173.1"/>
    <property type="molecule type" value="Genomic_DNA"/>
</dbReference>
<proteinExistence type="predicted"/>
<dbReference type="Pfam" id="PF08937">
    <property type="entry name" value="ThsB_TIR"/>
    <property type="match status" value="1"/>
</dbReference>
<dbReference type="InterPro" id="IPR035897">
    <property type="entry name" value="Toll_tir_struct_dom_sf"/>
</dbReference>
<comment type="caution">
    <text evidence="3">The sequence shown here is derived from an EMBL/GenBank/DDBJ whole genome shotgun (WGS) entry which is preliminary data.</text>
</comment>
<reference evidence="3 4" key="1">
    <citation type="submission" date="2013-04" db="EMBL/GenBank/DDBJ databases">
        <title>The Genome Sequence of Enterorhabdus caecimuris B7.</title>
        <authorList>
            <consortium name="The Broad Institute Genomics Platform"/>
            <consortium name="The Broad Institute Genome Sequencing Center for Infectious Disease"/>
            <person name="Earl A."/>
            <person name="Xavier R."/>
            <person name="Elson C."/>
            <person name="Duck W."/>
            <person name="Walker B."/>
            <person name="Young S."/>
            <person name="Zeng Q."/>
            <person name="Gargeya S."/>
            <person name="Fitzgerald M."/>
            <person name="Haas B."/>
            <person name="Abouelleil A."/>
            <person name="Allen A.W."/>
            <person name="Alvarado L."/>
            <person name="Arachchi H.M."/>
            <person name="Berlin A.M."/>
            <person name="Chapman S.B."/>
            <person name="Gainer-Dewar J."/>
            <person name="Goldberg J."/>
            <person name="Griggs A."/>
            <person name="Gujja S."/>
            <person name="Hansen M."/>
            <person name="Howarth C."/>
            <person name="Imamovic A."/>
            <person name="Ireland A."/>
            <person name="Larimer J."/>
            <person name="McCowan C."/>
            <person name="Murphy C."/>
            <person name="Pearson M."/>
            <person name="Poon T.W."/>
            <person name="Priest M."/>
            <person name="Roberts A."/>
            <person name="Saif S."/>
            <person name="Shea T."/>
            <person name="Sisk P."/>
            <person name="Sykes S."/>
            <person name="Wortman J."/>
            <person name="Nusbaum C."/>
            <person name="Birren B."/>
        </authorList>
    </citation>
    <scope>NUCLEOTIDE SEQUENCE [LARGE SCALE GENOMIC DNA]</scope>
    <source>
        <strain evidence="3 4">B7</strain>
    </source>
</reference>
<evidence type="ECO:0000259" key="2">
    <source>
        <dbReference type="Pfam" id="PF08937"/>
    </source>
</evidence>
<dbReference type="eggNOG" id="COG1520">
    <property type="taxonomic scope" value="Bacteria"/>
</dbReference>
<name>R9KV63_9ACTN</name>
<dbReference type="PATRIC" id="fig|1235794.3.peg.1770"/>
<dbReference type="HOGENOM" id="CLU_577138_0_0_11"/>
<evidence type="ECO:0000313" key="4">
    <source>
        <dbReference type="Proteomes" id="UP000014204"/>
    </source>
</evidence>
<dbReference type="Proteomes" id="UP000014204">
    <property type="component" value="Unassembled WGS sequence"/>
</dbReference>
<keyword evidence="1" id="KW-0812">Transmembrane</keyword>
<feature type="transmembrane region" description="Helical" evidence="1">
    <location>
        <begin position="230"/>
        <end position="249"/>
    </location>
</feature>
<evidence type="ECO:0000256" key="1">
    <source>
        <dbReference type="SAM" id="Phobius"/>
    </source>
</evidence>
<accession>R9KV63</accession>
<protein>
    <recommendedName>
        <fullName evidence="2">Thoeris protein ThsB TIR-like domain-containing protein</fullName>
    </recommendedName>
</protein>
<dbReference type="OrthoDB" id="134501at2"/>
<dbReference type="SUPFAM" id="SSF50998">
    <property type="entry name" value="Quinoprotein alcohol dehydrogenase-like"/>
    <property type="match status" value="1"/>
</dbReference>
<dbReference type="InterPro" id="IPR011047">
    <property type="entry name" value="Quinoprotein_ADH-like_sf"/>
</dbReference>
<keyword evidence="1" id="KW-0472">Membrane</keyword>
<dbReference type="STRING" id="1235794.C811_01796"/>